<name>A0AAR5P2D8_DENPD</name>
<accession>A0AAR5P2D8</accession>
<feature type="region of interest" description="Disordered" evidence="1">
    <location>
        <begin position="47"/>
        <end position="76"/>
    </location>
</feature>
<evidence type="ECO:0000313" key="3">
    <source>
        <dbReference type="Proteomes" id="UP000019118"/>
    </source>
</evidence>
<organism evidence="2 3">
    <name type="scientific">Dendroctonus ponderosae</name>
    <name type="common">Mountain pine beetle</name>
    <dbReference type="NCBI Taxonomy" id="77166"/>
    <lineage>
        <taxon>Eukaryota</taxon>
        <taxon>Metazoa</taxon>
        <taxon>Ecdysozoa</taxon>
        <taxon>Arthropoda</taxon>
        <taxon>Hexapoda</taxon>
        <taxon>Insecta</taxon>
        <taxon>Pterygota</taxon>
        <taxon>Neoptera</taxon>
        <taxon>Endopterygota</taxon>
        <taxon>Coleoptera</taxon>
        <taxon>Polyphaga</taxon>
        <taxon>Cucujiformia</taxon>
        <taxon>Curculionidae</taxon>
        <taxon>Scolytinae</taxon>
        <taxon>Dendroctonus</taxon>
    </lineage>
</organism>
<proteinExistence type="predicted"/>
<sequence length="134" mass="15081">MQIYDCGSGCGSKKGYRLGTDSGTSEDEFFGTSSPLLPRHRLCSFNENGVDTEQMSPDSSPNGSLRRRRSKGMLDDQGNLMDFLRNSCDSRERKSWGSLGDSSHYKDKSAWRKSTLNVSNSTEEIRENLRRDIV</sequence>
<evidence type="ECO:0000313" key="2">
    <source>
        <dbReference type="EnsemblMetazoa" id="XP_019755299.1"/>
    </source>
</evidence>
<keyword evidence="3" id="KW-1185">Reference proteome</keyword>
<feature type="compositionally biased region" description="Polar residues" evidence="1">
    <location>
        <begin position="47"/>
        <end position="63"/>
    </location>
</feature>
<dbReference type="AlphaFoldDB" id="A0AAR5P2D8"/>
<evidence type="ECO:0000256" key="1">
    <source>
        <dbReference type="SAM" id="MobiDB-lite"/>
    </source>
</evidence>
<dbReference type="Proteomes" id="UP000019118">
    <property type="component" value="Unassembled WGS sequence"/>
</dbReference>
<reference evidence="2" key="2">
    <citation type="submission" date="2024-08" db="UniProtKB">
        <authorList>
            <consortium name="EnsemblMetazoa"/>
        </authorList>
    </citation>
    <scope>IDENTIFICATION</scope>
</reference>
<reference evidence="3" key="1">
    <citation type="journal article" date="2013" name="Genome Biol.">
        <title>Draft genome of the mountain pine beetle, Dendroctonus ponderosae Hopkins, a major forest pest.</title>
        <authorList>
            <person name="Keeling C.I."/>
            <person name="Yuen M.M."/>
            <person name="Liao N.Y."/>
            <person name="Docking T.R."/>
            <person name="Chan S.K."/>
            <person name="Taylor G.A."/>
            <person name="Palmquist D.L."/>
            <person name="Jackman S.D."/>
            <person name="Nguyen A."/>
            <person name="Li M."/>
            <person name="Henderson H."/>
            <person name="Janes J.K."/>
            <person name="Zhao Y."/>
            <person name="Pandoh P."/>
            <person name="Moore R."/>
            <person name="Sperling F.A."/>
            <person name="Huber D.P."/>
            <person name="Birol I."/>
            <person name="Jones S.J."/>
            <person name="Bohlmann J."/>
        </authorList>
    </citation>
    <scope>NUCLEOTIDE SEQUENCE</scope>
</reference>
<protein>
    <submittedName>
        <fullName evidence="2">Uncharacterized protein</fullName>
    </submittedName>
</protein>
<feature type="region of interest" description="Disordered" evidence="1">
    <location>
        <begin position="90"/>
        <end position="110"/>
    </location>
</feature>
<dbReference type="EnsemblMetazoa" id="XM_019899740.1">
    <property type="protein sequence ID" value="XP_019755299.1"/>
    <property type="gene ID" value="LOC109534163"/>
</dbReference>